<evidence type="ECO:0000256" key="1">
    <source>
        <dbReference type="SAM" id="SignalP"/>
    </source>
</evidence>
<keyword evidence="4" id="KW-1185">Reference proteome</keyword>
<dbReference type="Gene3D" id="2.60.40.1740">
    <property type="entry name" value="hypothetical protein (bacova_03559)"/>
    <property type="match status" value="1"/>
</dbReference>
<reference evidence="4" key="1">
    <citation type="journal article" date="2019" name="Int. J. Syst. Evol. Microbiol.">
        <title>The Global Catalogue of Microorganisms (GCM) 10K type strain sequencing project: providing services to taxonomists for standard genome sequencing and annotation.</title>
        <authorList>
            <consortium name="The Broad Institute Genomics Platform"/>
            <consortium name="The Broad Institute Genome Sequencing Center for Infectious Disease"/>
            <person name="Wu L."/>
            <person name="Ma J."/>
        </authorList>
    </citation>
    <scope>NUCLEOTIDE SEQUENCE [LARGE SCALE GENOMIC DNA]</scope>
    <source>
        <strain evidence="4">JCM 16601</strain>
    </source>
</reference>
<evidence type="ECO:0000313" key="3">
    <source>
        <dbReference type="EMBL" id="GAA3971935.1"/>
    </source>
</evidence>
<gene>
    <name evidence="3" type="ORF">GCM10022210_21860</name>
</gene>
<keyword evidence="1" id="KW-0732">Signal</keyword>
<feature type="chain" id="PRO_5046297590" description="BT-3987-like N-terminal domain-containing protein" evidence="1">
    <location>
        <begin position="20"/>
        <end position="305"/>
    </location>
</feature>
<organism evidence="3 4">
    <name type="scientific">Mucilaginibacter dorajii</name>
    <dbReference type="NCBI Taxonomy" id="692994"/>
    <lineage>
        <taxon>Bacteria</taxon>
        <taxon>Pseudomonadati</taxon>
        <taxon>Bacteroidota</taxon>
        <taxon>Sphingobacteriia</taxon>
        <taxon>Sphingobacteriales</taxon>
        <taxon>Sphingobacteriaceae</taxon>
        <taxon>Mucilaginibacter</taxon>
    </lineage>
</organism>
<dbReference type="Pfam" id="PF08522">
    <property type="entry name" value="BT_3987-like_N"/>
    <property type="match status" value="1"/>
</dbReference>
<dbReference type="Proteomes" id="UP001500742">
    <property type="component" value="Unassembled WGS sequence"/>
</dbReference>
<dbReference type="PROSITE" id="PS51257">
    <property type="entry name" value="PROKAR_LIPOPROTEIN"/>
    <property type="match status" value="1"/>
</dbReference>
<sequence>MKKLIILLGILTVSLTSCLKDKPNVDFSNIQAFAEIVHSGLPYFGEASITDPQDTISRTLQLNVTGEYPPTADVKVTVELDNSLIAAYEAINSTVPYLAMPTNSFVFANTTVTIKAGTRLANIPVTFYRSKLDPTKSYMLPLKITTVTGASKSANYSIKYYHFIGNDFAGVYKWQFTRTPSGGTNFTYAAGNTNTFLPNSGTEFEVSGGYYTQNIRYKVDFQQVGLYPNATYSHFTIVIDPDDVSKILNGNNINVLTAASIVNYVEKNYTYAEALAMFDQQGFTYDVLGTAPGAVARHNVDQYKK</sequence>
<feature type="domain" description="BT-3987-like N-terminal" evidence="2">
    <location>
        <begin position="51"/>
        <end position="150"/>
    </location>
</feature>
<protein>
    <recommendedName>
        <fullName evidence="2">BT-3987-like N-terminal domain-containing protein</fullName>
    </recommendedName>
</protein>
<evidence type="ECO:0000313" key="4">
    <source>
        <dbReference type="Proteomes" id="UP001500742"/>
    </source>
</evidence>
<dbReference type="RefSeq" id="WP_259091581.1">
    <property type="nucleotide sequence ID" value="NZ_BAAAZC010000015.1"/>
</dbReference>
<feature type="signal peptide" evidence="1">
    <location>
        <begin position="1"/>
        <end position="19"/>
    </location>
</feature>
<evidence type="ECO:0000259" key="2">
    <source>
        <dbReference type="Pfam" id="PF08522"/>
    </source>
</evidence>
<proteinExistence type="predicted"/>
<comment type="caution">
    <text evidence="3">The sequence shown here is derived from an EMBL/GenBank/DDBJ whole genome shotgun (WGS) entry which is preliminary data.</text>
</comment>
<dbReference type="EMBL" id="BAAAZC010000015">
    <property type="protein sequence ID" value="GAA3971935.1"/>
    <property type="molecule type" value="Genomic_DNA"/>
</dbReference>
<name>A0ABP7PVC6_9SPHI</name>
<dbReference type="InterPro" id="IPR013728">
    <property type="entry name" value="BT_3987-like_N"/>
</dbReference>
<accession>A0ABP7PVC6</accession>